<accession>A0A1E7NF75</accession>
<reference evidence="3" key="4">
    <citation type="submission" date="2016-08" db="EMBL/GenBank/DDBJ databases">
        <title>Sequencing, Assembly and Comparative Genomics of S. aureofaciens ATCC 10762.</title>
        <authorList>
            <person name="Gradnigo J.S."/>
            <person name="Johnson N."/>
            <person name="Somerville G.A."/>
        </authorList>
    </citation>
    <scope>NUCLEOTIDE SEQUENCE [LARGE SCALE GENOMIC DNA]</scope>
    <source>
        <strain evidence="3">ATCC 10762</strain>
    </source>
</reference>
<dbReference type="EMBL" id="JPRF03000001">
    <property type="protein sequence ID" value="OEV39285.1"/>
    <property type="molecule type" value="Genomic_DNA"/>
</dbReference>
<organism evidence="3 4">
    <name type="scientific">Kitasatospora aureofaciens</name>
    <name type="common">Streptomyces aureofaciens</name>
    <dbReference type="NCBI Taxonomy" id="1894"/>
    <lineage>
        <taxon>Bacteria</taxon>
        <taxon>Bacillati</taxon>
        <taxon>Actinomycetota</taxon>
        <taxon>Actinomycetes</taxon>
        <taxon>Kitasatosporales</taxon>
        <taxon>Streptomycetaceae</taxon>
        <taxon>Kitasatospora</taxon>
    </lineage>
</organism>
<evidence type="ECO:0000313" key="4">
    <source>
        <dbReference type="Proteomes" id="UP000037395"/>
    </source>
</evidence>
<gene>
    <name evidence="2" type="ORF">GCM10010502_46050</name>
    <name evidence="3" type="ORF">HS99_0000785</name>
</gene>
<dbReference type="AlphaFoldDB" id="A0A1E7NF75"/>
<dbReference type="OrthoDB" id="3827416at2"/>
<dbReference type="InterPro" id="IPR025326">
    <property type="entry name" value="DUF4232"/>
</dbReference>
<reference evidence="4" key="3">
    <citation type="submission" date="2016-08" db="EMBL/GenBank/DDBJ databases">
        <title>Sequencing, assembly and comparative genomics of S. aureofaciens ATCC 10762.</title>
        <authorList>
            <person name="Gradnigo J.S."/>
            <person name="Johnson N."/>
            <person name="Somerville G.A."/>
        </authorList>
    </citation>
    <scope>NUCLEOTIDE SEQUENCE [LARGE SCALE GENOMIC DNA]</scope>
    <source>
        <strain evidence="4">ATCC 10762 / DSM 40127 / CCM 3239 / JCM 4008 / LMG 5968 / NBRC 12843 / NCIMB 8234 / A-377</strain>
    </source>
</reference>
<evidence type="ECO:0000259" key="1">
    <source>
        <dbReference type="Pfam" id="PF14016"/>
    </source>
</evidence>
<dbReference type="Proteomes" id="UP000037395">
    <property type="component" value="Unassembled WGS sequence"/>
</dbReference>
<proteinExistence type="predicted"/>
<dbReference type="Proteomes" id="UP000610124">
    <property type="component" value="Unassembled WGS sequence"/>
</dbReference>
<accession>A0A8H9LRC4</accession>
<keyword evidence="2" id="KW-0449">Lipoprotein</keyword>
<dbReference type="EMBL" id="BMUB01000011">
    <property type="protein sequence ID" value="GGU88194.1"/>
    <property type="molecule type" value="Genomic_DNA"/>
</dbReference>
<reference evidence="2" key="1">
    <citation type="journal article" date="2014" name="Int. J. Syst. Evol. Microbiol.">
        <title>Complete genome sequence of Corynebacterium casei LMG S-19264T (=DSM 44701T), isolated from a smear-ripened cheese.</title>
        <authorList>
            <consortium name="US DOE Joint Genome Institute (JGI-PGF)"/>
            <person name="Walter F."/>
            <person name="Albersmeier A."/>
            <person name="Kalinowski J."/>
            <person name="Ruckert C."/>
        </authorList>
    </citation>
    <scope>NUCLEOTIDE SEQUENCE</scope>
    <source>
        <strain evidence="2">JCM 4434</strain>
    </source>
</reference>
<keyword evidence="4" id="KW-1185">Reference proteome</keyword>
<dbReference type="PROSITE" id="PS51257">
    <property type="entry name" value="PROKAR_LIPOPROTEIN"/>
    <property type="match status" value="1"/>
</dbReference>
<dbReference type="Pfam" id="PF14016">
    <property type="entry name" value="DUF4232"/>
    <property type="match status" value="1"/>
</dbReference>
<reference evidence="3 4" key="2">
    <citation type="submission" date="2014-07" db="EMBL/GenBank/DDBJ databases">
        <authorList>
            <person name="Zhang J.E."/>
            <person name="Yang H."/>
            <person name="Guo J."/>
            <person name="Deng Z."/>
            <person name="Luo H."/>
            <person name="Luo M."/>
            <person name="Zhao B."/>
        </authorList>
    </citation>
    <scope>NUCLEOTIDE SEQUENCE [LARGE SCALE GENOMIC DNA]</scope>
    <source>
        <strain evidence="3">ATCC 10762</strain>
        <strain evidence="4">ATCC 10762 / DSM 40127 / CCM 3239 / JCM 4008 / LMG 5968 / NBRC 12843 / NCIMB 8234 / A-377</strain>
    </source>
</reference>
<reference evidence="2" key="5">
    <citation type="submission" date="2020-09" db="EMBL/GenBank/DDBJ databases">
        <authorList>
            <person name="Sun Q."/>
            <person name="Ohkuma M."/>
        </authorList>
    </citation>
    <scope>NUCLEOTIDE SEQUENCE</scope>
    <source>
        <strain evidence="2">JCM 4434</strain>
    </source>
</reference>
<evidence type="ECO:0000313" key="3">
    <source>
        <dbReference type="EMBL" id="OEV39285.1"/>
    </source>
</evidence>
<protein>
    <submittedName>
        <fullName evidence="2">Lipoprotein</fullName>
    </submittedName>
</protein>
<evidence type="ECO:0000313" key="2">
    <source>
        <dbReference type="EMBL" id="GGU88194.1"/>
    </source>
</evidence>
<sequence length="292" mass="28843">MHQFEKAGPVVAVGVAVVLLAGCGSQAGGTAGARRPTSGAGACGVASASPSARAKDGVRITAVSAVCADYEVTNGTGEAADVTVLFSRTGASGGAVDNVTKTVEGLAPGAVEKGRVELGGTASGVKVLRVRSVPSAEASRPNGPCPASGVLVSADEGDAAMGLRVVGLRLRNCGTAEVALNGYPELQVLDVERRPVDGVQVVHGGARIASGTGADDPPRAFTLKPGEAAGSTLVWRNTTEGGAPVNAPYVRVRATPGAAPVTVTPELDLGTTGRLGVGAWVRDDAGPPAPGR</sequence>
<comment type="caution">
    <text evidence="3">The sequence shown here is derived from an EMBL/GenBank/DDBJ whole genome shotgun (WGS) entry which is preliminary data.</text>
</comment>
<dbReference type="RefSeq" id="WP_030550229.1">
    <property type="nucleotide sequence ID" value="NZ_LBHA01000486.1"/>
</dbReference>
<feature type="domain" description="DUF4232" evidence="1">
    <location>
        <begin position="145"/>
        <end position="280"/>
    </location>
</feature>
<name>A0A1E7NF75_KITAU</name>